<proteinExistence type="predicted"/>
<dbReference type="AlphaFoldDB" id="A0A139HKB5"/>
<comment type="caution">
    <text evidence="1">The sequence shown here is derived from an EMBL/GenBank/DDBJ whole genome shotgun (WGS) entry which is preliminary data.</text>
</comment>
<name>A0A139HKB5_9PEZI</name>
<organism evidence="1 2">
    <name type="scientific">Pseudocercospora eumusae</name>
    <dbReference type="NCBI Taxonomy" id="321146"/>
    <lineage>
        <taxon>Eukaryota</taxon>
        <taxon>Fungi</taxon>
        <taxon>Dikarya</taxon>
        <taxon>Ascomycota</taxon>
        <taxon>Pezizomycotina</taxon>
        <taxon>Dothideomycetes</taxon>
        <taxon>Dothideomycetidae</taxon>
        <taxon>Mycosphaerellales</taxon>
        <taxon>Mycosphaerellaceae</taxon>
        <taxon>Pseudocercospora</taxon>
    </lineage>
</organism>
<dbReference type="EMBL" id="LFZN01000037">
    <property type="protein sequence ID" value="KXT02809.1"/>
    <property type="molecule type" value="Genomic_DNA"/>
</dbReference>
<keyword evidence="2" id="KW-1185">Reference proteome</keyword>
<sequence length="158" mass="17695">MRPPRGLGIGRRPAARRVLAPGLCFPQSYFHQAEEAPIRYHQELGRLYQDSRKYIFYCSDPQRRIAQISAAMNAVYCLPLAILGWLTRAETGESCETRRRTFCNASNFLSLLALQAALQDLGQTFSGRAIMKTGVIIGCQSKGNWSSQLSSMTLLLHL</sequence>
<gene>
    <name evidence="1" type="ORF">AC578_5368</name>
</gene>
<dbReference type="Proteomes" id="UP000070133">
    <property type="component" value="Unassembled WGS sequence"/>
</dbReference>
<protein>
    <submittedName>
        <fullName evidence="1">Uncharacterized protein</fullName>
    </submittedName>
</protein>
<dbReference type="OrthoDB" id="277029at2759"/>
<evidence type="ECO:0000313" key="2">
    <source>
        <dbReference type="Proteomes" id="UP000070133"/>
    </source>
</evidence>
<accession>A0A139HKB5</accession>
<reference evidence="1 2" key="1">
    <citation type="submission" date="2015-07" db="EMBL/GenBank/DDBJ databases">
        <title>Comparative genomics of the Sigatoka disease complex on banana suggests a link between parallel evolutionary changes in Pseudocercospora fijiensis and Pseudocercospora eumusae and increased virulence on the banana host.</title>
        <authorList>
            <person name="Chang T.-C."/>
            <person name="Salvucci A."/>
            <person name="Crous P.W."/>
            <person name="Stergiopoulos I."/>
        </authorList>
    </citation>
    <scope>NUCLEOTIDE SEQUENCE [LARGE SCALE GENOMIC DNA]</scope>
    <source>
        <strain evidence="1 2">CBS 114824</strain>
    </source>
</reference>
<evidence type="ECO:0000313" key="1">
    <source>
        <dbReference type="EMBL" id="KXT02809.1"/>
    </source>
</evidence>